<dbReference type="Proteomes" id="UP000321947">
    <property type="component" value="Unassembled WGS sequence"/>
</dbReference>
<dbReference type="AlphaFoldDB" id="A0A5A7TCP9"/>
<evidence type="ECO:0000256" key="1">
    <source>
        <dbReference type="SAM" id="MobiDB-lite"/>
    </source>
</evidence>
<dbReference type="PANTHER" id="PTHR11439:SF440">
    <property type="entry name" value="INTEGRASE CATALYTIC DOMAIN-CONTAINING PROTEIN"/>
    <property type="match status" value="1"/>
</dbReference>
<gene>
    <name evidence="3" type="ORF">E5676_scaffold491G00020</name>
    <name evidence="2" type="ORF">E6C27_scaffold345G00540</name>
</gene>
<feature type="region of interest" description="Disordered" evidence="1">
    <location>
        <begin position="1"/>
        <end position="25"/>
    </location>
</feature>
<evidence type="ECO:0000313" key="5">
    <source>
        <dbReference type="Proteomes" id="UP000321947"/>
    </source>
</evidence>
<comment type="caution">
    <text evidence="2">The sequence shown here is derived from an EMBL/GenBank/DDBJ whole genome shotgun (WGS) entry which is preliminary data.</text>
</comment>
<evidence type="ECO:0000313" key="4">
    <source>
        <dbReference type="Proteomes" id="UP000321393"/>
    </source>
</evidence>
<reference evidence="4 5" key="1">
    <citation type="submission" date="2019-08" db="EMBL/GenBank/DDBJ databases">
        <title>Draft genome sequences of two oriental melons (Cucumis melo L. var makuwa).</title>
        <authorList>
            <person name="Kwon S.-Y."/>
        </authorList>
    </citation>
    <scope>NUCLEOTIDE SEQUENCE [LARGE SCALE GENOMIC DNA]</scope>
    <source>
        <strain evidence="5">cv. Chang Bougi</strain>
        <strain evidence="4">cv. SW 3</strain>
        <tissue evidence="2">Leaf</tissue>
    </source>
</reference>
<evidence type="ECO:0000313" key="2">
    <source>
        <dbReference type="EMBL" id="KAA0040893.1"/>
    </source>
</evidence>
<dbReference type="EMBL" id="SSTE01017028">
    <property type="protein sequence ID" value="KAA0040893.1"/>
    <property type="molecule type" value="Genomic_DNA"/>
</dbReference>
<dbReference type="PANTHER" id="PTHR11439">
    <property type="entry name" value="GAG-POL-RELATED RETROTRANSPOSON"/>
    <property type="match status" value="1"/>
</dbReference>
<accession>A0A5A7TCP9</accession>
<sequence length="172" mass="19310">MTEGGRDMARTTWREEGVGSARVHTDGREDGGGWLTWLGMNDLLKLGRWLAWRNDSGRWLISTMIDGGDATVERRVAEQVRRVNQSEYASFRGNLRYAVDYARPDIAYAVGLLCYNDVDWNSLLDDSKATNGYIFNIVRGVVAWKSKEQTILAHSIMESKMIALATASEEAS</sequence>
<proteinExistence type="predicted"/>
<dbReference type="Proteomes" id="UP000321393">
    <property type="component" value="Unassembled WGS sequence"/>
</dbReference>
<name>A0A5A7TCP9_CUCMM</name>
<evidence type="ECO:0000313" key="3">
    <source>
        <dbReference type="EMBL" id="TYJ97699.1"/>
    </source>
</evidence>
<protein>
    <submittedName>
        <fullName evidence="2">Pentatricopeptide repeat-containing protein</fullName>
    </submittedName>
</protein>
<organism evidence="2 4">
    <name type="scientific">Cucumis melo var. makuwa</name>
    <name type="common">Oriental melon</name>
    <dbReference type="NCBI Taxonomy" id="1194695"/>
    <lineage>
        <taxon>Eukaryota</taxon>
        <taxon>Viridiplantae</taxon>
        <taxon>Streptophyta</taxon>
        <taxon>Embryophyta</taxon>
        <taxon>Tracheophyta</taxon>
        <taxon>Spermatophyta</taxon>
        <taxon>Magnoliopsida</taxon>
        <taxon>eudicotyledons</taxon>
        <taxon>Gunneridae</taxon>
        <taxon>Pentapetalae</taxon>
        <taxon>rosids</taxon>
        <taxon>fabids</taxon>
        <taxon>Cucurbitales</taxon>
        <taxon>Cucurbitaceae</taxon>
        <taxon>Benincaseae</taxon>
        <taxon>Cucumis</taxon>
    </lineage>
</organism>
<dbReference type="EMBL" id="SSTD01018622">
    <property type="protein sequence ID" value="TYJ97699.1"/>
    <property type="molecule type" value="Genomic_DNA"/>
</dbReference>